<dbReference type="OrthoDB" id="177623at2157"/>
<dbReference type="SUPFAM" id="SSF140371">
    <property type="entry name" value="Vng1086c-like"/>
    <property type="match status" value="1"/>
</dbReference>
<gene>
    <name evidence="2" type="ORF">SAMN05421858_3439</name>
</gene>
<dbReference type="PANTHER" id="PTHR42203">
    <property type="entry name" value="UPF0058 PROTEIN MJ1205"/>
    <property type="match status" value="1"/>
</dbReference>
<protein>
    <recommendedName>
        <fullName evidence="4">Metal-binding protein</fullName>
    </recommendedName>
</protein>
<dbReference type="Pfam" id="PF01893">
    <property type="entry name" value="UPF0058"/>
    <property type="match status" value="1"/>
</dbReference>
<dbReference type="Proteomes" id="UP000186914">
    <property type="component" value="Unassembled WGS sequence"/>
</dbReference>
<evidence type="ECO:0000313" key="2">
    <source>
        <dbReference type="EMBL" id="SIR72478.1"/>
    </source>
</evidence>
<dbReference type="EMBL" id="FTNO01000004">
    <property type="protein sequence ID" value="SIR72478.1"/>
    <property type="molecule type" value="Genomic_DNA"/>
</dbReference>
<sequence length="78" mass="8971">MKKQELIHLHGLLSEVRDRFERQTDSPLDFSNYTNQTTRPTSIHHSKNDHREAVLTLANGLTTEMEDTESETVVPHAD</sequence>
<accession>A0A1N7D9I1</accession>
<name>A0A1N7D9I1_9EURY</name>
<dbReference type="PANTHER" id="PTHR42203:SF2">
    <property type="entry name" value="UPF0058 PROTEIN MJ1205"/>
    <property type="match status" value="1"/>
</dbReference>
<reference evidence="3" key="1">
    <citation type="submission" date="2017-01" db="EMBL/GenBank/DDBJ databases">
        <authorList>
            <person name="Varghese N."/>
            <person name="Submissions S."/>
        </authorList>
    </citation>
    <scope>NUCLEOTIDE SEQUENCE [LARGE SCALE GENOMIC DNA]</scope>
    <source>
        <strain evidence="3">CGMCC 1.7737</strain>
    </source>
</reference>
<organism evidence="2 3">
    <name type="scientific">Haladaptatus litoreus</name>
    <dbReference type="NCBI Taxonomy" id="553468"/>
    <lineage>
        <taxon>Archaea</taxon>
        <taxon>Methanobacteriati</taxon>
        <taxon>Methanobacteriota</taxon>
        <taxon>Stenosarchaea group</taxon>
        <taxon>Halobacteria</taxon>
        <taxon>Halobacteriales</taxon>
        <taxon>Haladaptataceae</taxon>
        <taxon>Haladaptatus</taxon>
    </lineage>
</organism>
<dbReference type="InterPro" id="IPR002753">
    <property type="entry name" value="UPF0058"/>
</dbReference>
<proteinExistence type="predicted"/>
<dbReference type="Gene3D" id="1.20.1270.110">
    <property type="entry name" value="Uncharacterised protein family UPF0058"/>
    <property type="match status" value="1"/>
</dbReference>
<evidence type="ECO:0000256" key="1">
    <source>
        <dbReference type="SAM" id="MobiDB-lite"/>
    </source>
</evidence>
<evidence type="ECO:0000313" key="3">
    <source>
        <dbReference type="Proteomes" id="UP000186914"/>
    </source>
</evidence>
<feature type="compositionally biased region" description="Polar residues" evidence="1">
    <location>
        <begin position="25"/>
        <end position="41"/>
    </location>
</feature>
<dbReference type="RefSeq" id="WP_076431352.1">
    <property type="nucleotide sequence ID" value="NZ_FTNO01000004.1"/>
</dbReference>
<evidence type="ECO:0008006" key="4">
    <source>
        <dbReference type="Google" id="ProtNLM"/>
    </source>
</evidence>
<dbReference type="InterPro" id="IPR036519">
    <property type="entry name" value="UPF0058_sf"/>
</dbReference>
<dbReference type="AlphaFoldDB" id="A0A1N7D9I1"/>
<feature type="region of interest" description="Disordered" evidence="1">
    <location>
        <begin position="25"/>
        <end position="48"/>
    </location>
</feature>
<keyword evidence="3" id="KW-1185">Reference proteome</keyword>